<dbReference type="PANTHER" id="PTHR47221">
    <property type="entry name" value="FIBRINOGEN ALPHA CHAIN"/>
    <property type="match status" value="1"/>
</dbReference>
<evidence type="ECO:0000256" key="3">
    <source>
        <dbReference type="ARBA" id="ARBA00022729"/>
    </source>
</evidence>
<keyword evidence="2" id="KW-0964">Secreted</keyword>
<keyword evidence="6" id="KW-0325">Glycoprotein</keyword>
<keyword evidence="9" id="KW-1185">Reference proteome</keyword>
<evidence type="ECO:0000313" key="9">
    <source>
        <dbReference type="Proteomes" id="UP001186944"/>
    </source>
</evidence>
<dbReference type="EMBL" id="VSWD01000013">
    <property type="protein sequence ID" value="KAK3084997.1"/>
    <property type="molecule type" value="Genomic_DNA"/>
</dbReference>
<evidence type="ECO:0000256" key="2">
    <source>
        <dbReference type="ARBA" id="ARBA00022525"/>
    </source>
</evidence>
<sequence>MPNESKIQTRKPGDCKEILNFEPNSSSGVYTIFPEGSVGYSVFCDMTTQGGGWTVIQRRINGVLNFDKTWQEYKDGFGDLRGEHWIGK</sequence>
<dbReference type="Gene3D" id="3.90.215.10">
    <property type="entry name" value="Gamma Fibrinogen, chain A, domain 1"/>
    <property type="match status" value="1"/>
</dbReference>
<dbReference type="GO" id="GO:0005576">
    <property type="term" value="C:extracellular region"/>
    <property type="evidence" value="ECO:0007669"/>
    <property type="project" value="UniProtKB-SubCell"/>
</dbReference>
<dbReference type="InterPro" id="IPR002181">
    <property type="entry name" value="Fibrinogen_a/b/g_C_dom"/>
</dbReference>
<dbReference type="NCBIfam" id="NF040941">
    <property type="entry name" value="GGGWT_bact"/>
    <property type="match status" value="1"/>
</dbReference>
<dbReference type="AlphaFoldDB" id="A0AA89BL15"/>
<dbReference type="InterPro" id="IPR036056">
    <property type="entry name" value="Fibrinogen-like_C"/>
</dbReference>
<evidence type="ECO:0000259" key="7">
    <source>
        <dbReference type="PROSITE" id="PS51406"/>
    </source>
</evidence>
<keyword evidence="5" id="KW-1015">Disulfide bond</keyword>
<dbReference type="SUPFAM" id="SSF56496">
    <property type="entry name" value="Fibrinogen C-terminal domain-like"/>
    <property type="match status" value="1"/>
</dbReference>
<protein>
    <recommendedName>
        <fullName evidence="7">Fibrinogen C-terminal domain-containing protein</fullName>
    </recommendedName>
</protein>
<evidence type="ECO:0000313" key="8">
    <source>
        <dbReference type="EMBL" id="KAK3084997.1"/>
    </source>
</evidence>
<name>A0AA89BL15_PINIB</name>
<reference evidence="8" key="1">
    <citation type="submission" date="2019-08" db="EMBL/GenBank/DDBJ databases">
        <title>The improved chromosome-level genome for the pearl oyster Pinctada fucata martensii using PacBio sequencing and Hi-C.</title>
        <authorList>
            <person name="Zheng Z."/>
        </authorList>
    </citation>
    <scope>NUCLEOTIDE SEQUENCE</scope>
    <source>
        <strain evidence="8">ZZ-2019</strain>
        <tissue evidence="8">Adductor muscle</tissue>
    </source>
</reference>
<dbReference type="PROSITE" id="PS51406">
    <property type="entry name" value="FIBRINOGEN_C_2"/>
    <property type="match status" value="1"/>
</dbReference>
<evidence type="ECO:0000256" key="1">
    <source>
        <dbReference type="ARBA" id="ARBA00004613"/>
    </source>
</evidence>
<evidence type="ECO:0000256" key="4">
    <source>
        <dbReference type="ARBA" id="ARBA00023054"/>
    </source>
</evidence>
<dbReference type="SMART" id="SM00186">
    <property type="entry name" value="FBG"/>
    <property type="match status" value="1"/>
</dbReference>
<proteinExistence type="predicted"/>
<dbReference type="InterPro" id="IPR014716">
    <property type="entry name" value="Fibrinogen_a/b/g_C_1"/>
</dbReference>
<comment type="subcellular location">
    <subcellularLocation>
        <location evidence="1">Secreted</location>
    </subcellularLocation>
</comment>
<dbReference type="InterPro" id="IPR037579">
    <property type="entry name" value="FIB_ANG-like"/>
</dbReference>
<keyword evidence="3" id="KW-0732">Signal</keyword>
<feature type="domain" description="Fibrinogen C-terminal" evidence="7">
    <location>
        <begin position="6"/>
        <end position="88"/>
    </location>
</feature>
<organism evidence="8 9">
    <name type="scientific">Pinctada imbricata</name>
    <name type="common">Atlantic pearl-oyster</name>
    <name type="synonym">Pinctada martensii</name>
    <dbReference type="NCBI Taxonomy" id="66713"/>
    <lineage>
        <taxon>Eukaryota</taxon>
        <taxon>Metazoa</taxon>
        <taxon>Spiralia</taxon>
        <taxon>Lophotrochozoa</taxon>
        <taxon>Mollusca</taxon>
        <taxon>Bivalvia</taxon>
        <taxon>Autobranchia</taxon>
        <taxon>Pteriomorphia</taxon>
        <taxon>Pterioida</taxon>
        <taxon>Pterioidea</taxon>
        <taxon>Pteriidae</taxon>
        <taxon>Pinctada</taxon>
    </lineage>
</organism>
<dbReference type="Proteomes" id="UP001186944">
    <property type="component" value="Unassembled WGS sequence"/>
</dbReference>
<dbReference type="PANTHER" id="PTHR47221:SF6">
    <property type="entry name" value="FIBRINOGEN ALPHA CHAIN"/>
    <property type="match status" value="1"/>
</dbReference>
<gene>
    <name evidence="8" type="ORF">FSP39_022623</name>
</gene>
<keyword evidence="4" id="KW-0175">Coiled coil</keyword>
<comment type="caution">
    <text evidence="8">The sequence shown here is derived from an EMBL/GenBank/DDBJ whole genome shotgun (WGS) entry which is preliminary data.</text>
</comment>
<evidence type="ECO:0000256" key="5">
    <source>
        <dbReference type="ARBA" id="ARBA00023157"/>
    </source>
</evidence>
<evidence type="ECO:0000256" key="6">
    <source>
        <dbReference type="ARBA" id="ARBA00023180"/>
    </source>
</evidence>
<accession>A0AA89BL15</accession>
<dbReference type="Pfam" id="PF00147">
    <property type="entry name" value="Fibrinogen_C"/>
    <property type="match status" value="1"/>
</dbReference>